<feature type="transmembrane region" description="Helical" evidence="1">
    <location>
        <begin position="66"/>
        <end position="82"/>
    </location>
</feature>
<keyword evidence="1" id="KW-0472">Membrane</keyword>
<evidence type="ECO:0000256" key="1">
    <source>
        <dbReference type="SAM" id="Phobius"/>
    </source>
</evidence>
<dbReference type="AlphaFoldDB" id="A0ABD5XD16"/>
<accession>A0ABD5XD16</accession>
<organism evidence="2 3">
    <name type="scientific">Halovenus rubra</name>
    <dbReference type="NCBI Taxonomy" id="869890"/>
    <lineage>
        <taxon>Archaea</taxon>
        <taxon>Methanobacteriati</taxon>
        <taxon>Methanobacteriota</taxon>
        <taxon>Stenosarchaea group</taxon>
        <taxon>Halobacteria</taxon>
        <taxon>Halobacteriales</taxon>
        <taxon>Haloarculaceae</taxon>
        <taxon>Halovenus</taxon>
    </lineage>
</organism>
<keyword evidence="1" id="KW-0812">Transmembrane</keyword>
<proteinExistence type="predicted"/>
<evidence type="ECO:0000313" key="3">
    <source>
        <dbReference type="Proteomes" id="UP001596414"/>
    </source>
</evidence>
<feature type="transmembrane region" description="Helical" evidence="1">
    <location>
        <begin position="6"/>
        <end position="26"/>
    </location>
</feature>
<evidence type="ECO:0000313" key="2">
    <source>
        <dbReference type="EMBL" id="MFC7127752.1"/>
    </source>
</evidence>
<sequence>MAEIGPFAVLEFVGMVVSVLGLVPVLSQYKEDTKWFTAGYLLLVVGILATNVEGVVLPVVLNMTEHVVGIGFAGVVFLYAAYQRRQRIVNQHGDGGQHG</sequence>
<protein>
    <submittedName>
        <fullName evidence="2">Uncharacterized protein</fullName>
    </submittedName>
</protein>
<keyword evidence="1" id="KW-1133">Transmembrane helix</keyword>
<gene>
    <name evidence="2" type="ORF">ACFQJ7_17300</name>
</gene>
<dbReference type="RefSeq" id="WP_267636791.1">
    <property type="nucleotide sequence ID" value="NZ_JAODIY010000006.1"/>
</dbReference>
<reference evidence="2 3" key="1">
    <citation type="journal article" date="2014" name="Int. J. Syst. Evol. Microbiol.">
        <title>Complete genome sequence of Corynebacterium casei LMG S-19264T (=DSM 44701T), isolated from a smear-ripened cheese.</title>
        <authorList>
            <consortium name="US DOE Joint Genome Institute (JGI-PGF)"/>
            <person name="Walter F."/>
            <person name="Albersmeier A."/>
            <person name="Kalinowski J."/>
            <person name="Ruckert C."/>
        </authorList>
    </citation>
    <scope>NUCLEOTIDE SEQUENCE [LARGE SCALE GENOMIC DNA]</scope>
    <source>
        <strain evidence="2 3">CGMCC 4.7215</strain>
    </source>
</reference>
<feature type="transmembrane region" description="Helical" evidence="1">
    <location>
        <begin position="38"/>
        <end position="60"/>
    </location>
</feature>
<dbReference type="Proteomes" id="UP001596414">
    <property type="component" value="Unassembled WGS sequence"/>
</dbReference>
<name>A0ABD5XD16_9EURY</name>
<comment type="caution">
    <text evidence="2">The sequence shown here is derived from an EMBL/GenBank/DDBJ whole genome shotgun (WGS) entry which is preliminary data.</text>
</comment>
<dbReference type="EMBL" id="JBHSZQ010000052">
    <property type="protein sequence ID" value="MFC7127752.1"/>
    <property type="molecule type" value="Genomic_DNA"/>
</dbReference>